<dbReference type="EMBL" id="JXDG01000037">
    <property type="protein sequence ID" value="KIH83376.1"/>
    <property type="molecule type" value="Genomic_DNA"/>
</dbReference>
<evidence type="ECO:0000256" key="2">
    <source>
        <dbReference type="SAM" id="Phobius"/>
    </source>
</evidence>
<dbReference type="STRING" id="226910.UCMB321_2872"/>
<protein>
    <submittedName>
        <fullName evidence="4">Uncharacterized protein</fullName>
    </submittedName>
</protein>
<feature type="transmembrane region" description="Helical" evidence="2">
    <location>
        <begin position="697"/>
        <end position="717"/>
    </location>
</feature>
<gene>
    <name evidence="4" type="ORF">UCMB321_2872</name>
</gene>
<proteinExistence type="predicted"/>
<evidence type="ECO:0000256" key="1">
    <source>
        <dbReference type="SAM" id="MobiDB-lite"/>
    </source>
</evidence>
<keyword evidence="3" id="KW-0732">Signal</keyword>
<dbReference type="OrthoDB" id="179859at2"/>
<dbReference type="SUPFAM" id="SSF48452">
    <property type="entry name" value="TPR-like"/>
    <property type="match status" value="1"/>
</dbReference>
<feature type="region of interest" description="Disordered" evidence="1">
    <location>
        <begin position="75"/>
        <end position="96"/>
    </location>
</feature>
<accession>A0A0C2I283</accession>
<keyword evidence="5" id="KW-1185">Reference proteome</keyword>
<dbReference type="PATRIC" id="fig|226910.6.peg.2863"/>
<feature type="compositionally biased region" description="Basic and acidic residues" evidence="1">
    <location>
        <begin position="79"/>
        <end position="96"/>
    </location>
</feature>
<reference evidence="4 5" key="1">
    <citation type="submission" date="2015-01" db="EMBL/GenBank/DDBJ databases">
        <title>Complete genome of Pseudomonas batumici UCM B-321 producer of the batumin antibiotic with strong antistaphilococcal and potential anticancer activity.</title>
        <authorList>
            <person name="Klochko V.V."/>
            <person name="Zelena L.B."/>
            <person name="Elena K.A."/>
            <person name="Reva O.N."/>
        </authorList>
    </citation>
    <scope>NUCLEOTIDE SEQUENCE [LARGE SCALE GENOMIC DNA]</scope>
    <source>
        <strain evidence="4 5">UCM B-321</strain>
    </source>
</reference>
<keyword evidence="2" id="KW-1133">Transmembrane helix</keyword>
<sequence>MSTRNWPRHLLCLSLSLPLGSALACGPDFPLRLLEDRAQSLADLPETNFQFEVNRLGEAVAGLKPATEATLTPYWDSDDNTKPYREQRDKVEASELPENLRAEVARLRNLADPQQVETEGASLPAELRLYIAGAVAFQSGDAQRAVDYFRQVLALPADQRKLRSTWAAYSLGRALVALSAQAEAGVDTPADSAAPVVTSPELQAQARLAFQQTRALSAGDFSDPLELGIASLGEEARLARFDNDWNRAIALYASQSRLGSNSGYTSLKQVAGELARLPDDELGALLKEKNVQALLTAYVLSRVGGFFDEQPEADQRLSRMVLASVAGSLDNADRLAALSYQKGDYAGAKAFVGHAGDGGLAWWVRAKLALRDGDKVQAAAAYAKAAKAFPKDEVWGPRRAPDWSFESIQPGCRVQGESAILALDRGDYLQAFDQLYRSQDIYWLDAATVAERVLTLDELKTYVDAHVPAPPAAKPEDKDNYVRRPVAAQLRELLGRRLLREGRYDEAPKYFDSPELQATARDYGRDRQQAVSRWTATGRAESLFAAATLARKSGMEILGYEMAPDYRALDGYYSLGAAELKPGPFLETAEVQRQQASVAKPDRRYHYRWVAADLANQAADQLPHSSQAFAAVLCKAANWVAGSDEEIQYYQRYVEQGPYVSWAANFGRQCQAPDFDQANRRYLTQPLNSVRSALRPYKVALVVGGLALFGGLAALWVRRRKAKL</sequence>
<dbReference type="AlphaFoldDB" id="A0A0C2I283"/>
<dbReference type="Proteomes" id="UP000031535">
    <property type="component" value="Unassembled WGS sequence"/>
</dbReference>
<organism evidence="4 5">
    <name type="scientific">Pseudomonas batumici</name>
    <dbReference type="NCBI Taxonomy" id="226910"/>
    <lineage>
        <taxon>Bacteria</taxon>
        <taxon>Pseudomonadati</taxon>
        <taxon>Pseudomonadota</taxon>
        <taxon>Gammaproteobacteria</taxon>
        <taxon>Pseudomonadales</taxon>
        <taxon>Pseudomonadaceae</taxon>
        <taxon>Pseudomonas</taxon>
    </lineage>
</organism>
<evidence type="ECO:0000313" key="4">
    <source>
        <dbReference type="EMBL" id="KIH83376.1"/>
    </source>
</evidence>
<dbReference type="RefSeq" id="WP_040067854.1">
    <property type="nucleotide sequence ID" value="NZ_JXDG01000037.1"/>
</dbReference>
<name>A0A0C2I283_9PSED</name>
<comment type="caution">
    <text evidence="4">The sequence shown here is derived from an EMBL/GenBank/DDBJ whole genome shotgun (WGS) entry which is preliminary data.</text>
</comment>
<evidence type="ECO:0000313" key="5">
    <source>
        <dbReference type="Proteomes" id="UP000031535"/>
    </source>
</evidence>
<evidence type="ECO:0000256" key="3">
    <source>
        <dbReference type="SAM" id="SignalP"/>
    </source>
</evidence>
<keyword evidence="2" id="KW-0812">Transmembrane</keyword>
<dbReference type="PROSITE" id="PS51257">
    <property type="entry name" value="PROKAR_LIPOPROTEIN"/>
    <property type="match status" value="1"/>
</dbReference>
<feature type="signal peptide" evidence="3">
    <location>
        <begin position="1"/>
        <end position="24"/>
    </location>
</feature>
<dbReference type="InterPro" id="IPR011990">
    <property type="entry name" value="TPR-like_helical_dom_sf"/>
</dbReference>
<feature type="chain" id="PRO_5005425336" evidence="3">
    <location>
        <begin position="25"/>
        <end position="724"/>
    </location>
</feature>
<keyword evidence="2" id="KW-0472">Membrane</keyword>